<dbReference type="InterPro" id="IPR036864">
    <property type="entry name" value="Zn2-C6_fun-type_DNA-bd_sf"/>
</dbReference>
<evidence type="ECO:0000256" key="4">
    <source>
        <dbReference type="ARBA" id="ARBA00023242"/>
    </source>
</evidence>
<dbReference type="Gene3D" id="4.10.240.10">
    <property type="entry name" value="Zn(2)-C6 fungal-type DNA-binding domain"/>
    <property type="match status" value="1"/>
</dbReference>
<dbReference type="InterPro" id="IPR001138">
    <property type="entry name" value="Zn2Cys6_DnaBD"/>
</dbReference>
<dbReference type="CDD" id="cd00067">
    <property type="entry name" value="GAL4"/>
    <property type="match status" value="1"/>
</dbReference>
<evidence type="ECO:0000256" key="5">
    <source>
        <dbReference type="SAM" id="MobiDB-lite"/>
    </source>
</evidence>
<dbReference type="GO" id="GO:0008270">
    <property type="term" value="F:zinc ion binding"/>
    <property type="evidence" value="ECO:0007669"/>
    <property type="project" value="InterPro"/>
</dbReference>
<dbReference type="VEuPathDB" id="FungiDB:ASPWEDRAFT_42592"/>
<protein>
    <recommendedName>
        <fullName evidence="6">Zn(2)-C6 fungal-type domain-containing protein</fullName>
    </recommendedName>
</protein>
<keyword evidence="3" id="KW-0804">Transcription</keyword>
<organism evidence="7 8">
    <name type="scientific">Aspergillus wentii DTO 134E9</name>
    <dbReference type="NCBI Taxonomy" id="1073089"/>
    <lineage>
        <taxon>Eukaryota</taxon>
        <taxon>Fungi</taxon>
        <taxon>Dikarya</taxon>
        <taxon>Ascomycota</taxon>
        <taxon>Pezizomycotina</taxon>
        <taxon>Eurotiomycetes</taxon>
        <taxon>Eurotiomycetidae</taxon>
        <taxon>Eurotiales</taxon>
        <taxon>Aspergillaceae</taxon>
        <taxon>Aspergillus</taxon>
        <taxon>Aspergillus subgen. Cremei</taxon>
    </lineage>
</organism>
<feature type="compositionally biased region" description="Basic residues" evidence="5">
    <location>
        <begin position="49"/>
        <end position="60"/>
    </location>
</feature>
<dbReference type="Proteomes" id="UP000184383">
    <property type="component" value="Unassembled WGS sequence"/>
</dbReference>
<proteinExistence type="predicted"/>
<gene>
    <name evidence="7" type="ORF">ASPWEDRAFT_42592</name>
</gene>
<keyword evidence="2" id="KW-0238">DNA-binding</keyword>
<evidence type="ECO:0000313" key="7">
    <source>
        <dbReference type="EMBL" id="OJJ34617.1"/>
    </source>
</evidence>
<dbReference type="PROSITE" id="PS00463">
    <property type="entry name" value="ZN2_CY6_FUNGAL_1"/>
    <property type="match status" value="1"/>
</dbReference>
<evidence type="ECO:0000259" key="6">
    <source>
        <dbReference type="PROSITE" id="PS50048"/>
    </source>
</evidence>
<evidence type="ECO:0000313" key="8">
    <source>
        <dbReference type="Proteomes" id="UP000184383"/>
    </source>
</evidence>
<keyword evidence="1" id="KW-0805">Transcription regulation</keyword>
<evidence type="ECO:0000256" key="3">
    <source>
        <dbReference type="ARBA" id="ARBA00023163"/>
    </source>
</evidence>
<evidence type="ECO:0000256" key="1">
    <source>
        <dbReference type="ARBA" id="ARBA00023015"/>
    </source>
</evidence>
<dbReference type="EMBL" id="KV878213">
    <property type="protein sequence ID" value="OJJ34617.1"/>
    <property type="molecule type" value="Genomic_DNA"/>
</dbReference>
<name>A0A1L9RID3_ASPWE</name>
<dbReference type="STRING" id="1073089.A0A1L9RID3"/>
<evidence type="ECO:0000256" key="2">
    <source>
        <dbReference type="ARBA" id="ARBA00023125"/>
    </source>
</evidence>
<dbReference type="GeneID" id="63751667"/>
<feature type="domain" description="Zn(2)-C6 fungal-type" evidence="6">
    <location>
        <begin position="9"/>
        <end position="42"/>
    </location>
</feature>
<dbReference type="SMART" id="SM00066">
    <property type="entry name" value="GAL4"/>
    <property type="match status" value="1"/>
</dbReference>
<dbReference type="PROSITE" id="PS50048">
    <property type="entry name" value="ZN2_CY6_FUNGAL_2"/>
    <property type="match status" value="1"/>
</dbReference>
<keyword evidence="4" id="KW-0539">Nucleus</keyword>
<dbReference type="SUPFAM" id="SSF57701">
    <property type="entry name" value="Zn2/Cys6 DNA-binding domain"/>
    <property type="match status" value="1"/>
</dbReference>
<feature type="region of interest" description="Disordered" evidence="5">
    <location>
        <begin position="47"/>
        <end position="111"/>
    </location>
</feature>
<accession>A0A1L9RID3</accession>
<dbReference type="RefSeq" id="XP_040688293.1">
    <property type="nucleotide sequence ID" value="XM_040835819.1"/>
</dbReference>
<keyword evidence="8" id="KW-1185">Reference proteome</keyword>
<sequence length="420" mass="46616">MDSSKLRAACDRCHQLKNRCARSGGLDSRCDRCERLDIDCVFGTNLRMGRPRGQRSRAAKKSQAVRAPSSPSHSRRSSSRASSKIPGKEKDYESLDTPGLDGDGSTVGATPRLWEDTLSDGAQGIDLDMLLPEGSPSVPASNHNSEWDFDFLAFPQPLHMNGNYHDSSPNNTHLGCASEERYLGCHELLTASKIPFEPQTRDIQSRRGPTTGRLLELQTQLHRLMCAQTPGNHEGIHVESNNIQPHPHPPLDEVLGAMNSLLEMLKDDNMETLYENKTQRPECPDYLSILHALTCYTYLMEILEPIVSSLASQIEGRVNLMPAPSEPADDRRSALTLGSFSLASQPTLNAHLVLHIVFKMVQRLHGCLQSMAFAHRSPLNDGIYSSTPTSIAAHSLLRVIEKKDMLLLDKLRYVTDGRYV</sequence>
<dbReference type="GO" id="GO:0003677">
    <property type="term" value="F:DNA binding"/>
    <property type="evidence" value="ECO:0007669"/>
    <property type="project" value="UniProtKB-KW"/>
</dbReference>
<dbReference type="OrthoDB" id="4330117at2759"/>
<dbReference type="GO" id="GO:0000981">
    <property type="term" value="F:DNA-binding transcription factor activity, RNA polymerase II-specific"/>
    <property type="evidence" value="ECO:0007669"/>
    <property type="project" value="InterPro"/>
</dbReference>
<dbReference type="AlphaFoldDB" id="A0A1L9RID3"/>
<reference evidence="8" key="1">
    <citation type="journal article" date="2017" name="Genome Biol.">
        <title>Comparative genomics reveals high biological diversity and specific adaptations in the industrially and medically important fungal genus Aspergillus.</title>
        <authorList>
            <person name="de Vries R.P."/>
            <person name="Riley R."/>
            <person name="Wiebenga A."/>
            <person name="Aguilar-Osorio G."/>
            <person name="Amillis S."/>
            <person name="Uchima C.A."/>
            <person name="Anderluh G."/>
            <person name="Asadollahi M."/>
            <person name="Askin M."/>
            <person name="Barry K."/>
            <person name="Battaglia E."/>
            <person name="Bayram O."/>
            <person name="Benocci T."/>
            <person name="Braus-Stromeyer S.A."/>
            <person name="Caldana C."/>
            <person name="Canovas D."/>
            <person name="Cerqueira G.C."/>
            <person name="Chen F."/>
            <person name="Chen W."/>
            <person name="Choi C."/>
            <person name="Clum A."/>
            <person name="Dos Santos R.A."/>
            <person name="Damasio A.R."/>
            <person name="Diallinas G."/>
            <person name="Emri T."/>
            <person name="Fekete E."/>
            <person name="Flipphi M."/>
            <person name="Freyberg S."/>
            <person name="Gallo A."/>
            <person name="Gournas C."/>
            <person name="Habgood R."/>
            <person name="Hainaut M."/>
            <person name="Harispe M.L."/>
            <person name="Henrissat B."/>
            <person name="Hilden K.S."/>
            <person name="Hope R."/>
            <person name="Hossain A."/>
            <person name="Karabika E."/>
            <person name="Karaffa L."/>
            <person name="Karanyi Z."/>
            <person name="Krasevec N."/>
            <person name="Kuo A."/>
            <person name="Kusch H."/>
            <person name="LaButti K."/>
            <person name="Lagendijk E.L."/>
            <person name="Lapidus A."/>
            <person name="Levasseur A."/>
            <person name="Lindquist E."/>
            <person name="Lipzen A."/>
            <person name="Logrieco A.F."/>
            <person name="MacCabe A."/>
            <person name="Maekelae M.R."/>
            <person name="Malavazi I."/>
            <person name="Melin P."/>
            <person name="Meyer V."/>
            <person name="Mielnichuk N."/>
            <person name="Miskei M."/>
            <person name="Molnar A.P."/>
            <person name="Mule G."/>
            <person name="Ngan C.Y."/>
            <person name="Orejas M."/>
            <person name="Orosz E."/>
            <person name="Ouedraogo J.P."/>
            <person name="Overkamp K.M."/>
            <person name="Park H.-S."/>
            <person name="Perrone G."/>
            <person name="Piumi F."/>
            <person name="Punt P.J."/>
            <person name="Ram A.F."/>
            <person name="Ramon A."/>
            <person name="Rauscher S."/>
            <person name="Record E."/>
            <person name="Riano-Pachon D.M."/>
            <person name="Robert V."/>
            <person name="Roehrig J."/>
            <person name="Ruller R."/>
            <person name="Salamov A."/>
            <person name="Salih N.S."/>
            <person name="Samson R.A."/>
            <person name="Sandor E."/>
            <person name="Sanguinetti M."/>
            <person name="Schuetze T."/>
            <person name="Sepcic K."/>
            <person name="Shelest E."/>
            <person name="Sherlock G."/>
            <person name="Sophianopoulou V."/>
            <person name="Squina F.M."/>
            <person name="Sun H."/>
            <person name="Susca A."/>
            <person name="Todd R.B."/>
            <person name="Tsang A."/>
            <person name="Unkles S.E."/>
            <person name="van de Wiele N."/>
            <person name="van Rossen-Uffink D."/>
            <person name="Oliveira J.V."/>
            <person name="Vesth T.C."/>
            <person name="Visser J."/>
            <person name="Yu J.-H."/>
            <person name="Zhou M."/>
            <person name="Andersen M.R."/>
            <person name="Archer D.B."/>
            <person name="Baker S.E."/>
            <person name="Benoit I."/>
            <person name="Brakhage A.A."/>
            <person name="Braus G.H."/>
            <person name="Fischer R."/>
            <person name="Frisvad J.C."/>
            <person name="Goldman G.H."/>
            <person name="Houbraken J."/>
            <person name="Oakley B."/>
            <person name="Pocsi I."/>
            <person name="Scazzocchio C."/>
            <person name="Seiboth B."/>
            <person name="vanKuyk P.A."/>
            <person name="Wortman J."/>
            <person name="Dyer P.S."/>
            <person name="Grigoriev I.V."/>
        </authorList>
    </citation>
    <scope>NUCLEOTIDE SEQUENCE [LARGE SCALE GENOMIC DNA]</scope>
    <source>
        <strain evidence="8">DTO 134E9</strain>
    </source>
</reference>